<organism evidence="1 2">
    <name type="scientific">Streptomyces violaceolatus</name>
    <dbReference type="NCBI Taxonomy" id="67378"/>
    <lineage>
        <taxon>Bacteria</taxon>
        <taxon>Bacillati</taxon>
        <taxon>Actinomycetota</taxon>
        <taxon>Actinomycetes</taxon>
        <taxon>Kitasatosporales</taxon>
        <taxon>Streptomycetaceae</taxon>
        <taxon>Streptomyces</taxon>
        <taxon>Streptomyces violaceoruber group</taxon>
    </lineage>
</organism>
<proteinExistence type="predicted"/>
<evidence type="ECO:0000313" key="2">
    <source>
        <dbReference type="Proteomes" id="UP001499989"/>
    </source>
</evidence>
<keyword evidence="2" id="KW-1185">Reference proteome</keyword>
<name>A0ABN3THF5_9ACTN</name>
<gene>
    <name evidence="1" type="ORF">GCM10010310_80130</name>
</gene>
<protein>
    <submittedName>
        <fullName evidence="1">Uncharacterized protein</fullName>
    </submittedName>
</protein>
<accession>A0ABN3THF5</accession>
<dbReference type="EMBL" id="BAAASK010000057">
    <property type="protein sequence ID" value="GAA2705254.1"/>
    <property type="molecule type" value="Genomic_DNA"/>
</dbReference>
<sequence length="128" mass="14623">MESRRACEDPTGDNVVCDVCQQAIAEGRRMRYAVPDSSAVSVHDLAHDGLRLVTACSQEHLDVLRQRYARRPFIEEELWIGKIARVLDKYPDGLRTDRLAEAAGLTAGQLELALQWLNRRASQRWQQY</sequence>
<dbReference type="Proteomes" id="UP001499989">
    <property type="component" value="Unassembled WGS sequence"/>
</dbReference>
<evidence type="ECO:0000313" key="1">
    <source>
        <dbReference type="EMBL" id="GAA2705254.1"/>
    </source>
</evidence>
<comment type="caution">
    <text evidence="1">The sequence shown here is derived from an EMBL/GenBank/DDBJ whole genome shotgun (WGS) entry which is preliminary data.</text>
</comment>
<reference evidence="1 2" key="1">
    <citation type="journal article" date="2019" name="Int. J. Syst. Evol. Microbiol.">
        <title>The Global Catalogue of Microorganisms (GCM) 10K type strain sequencing project: providing services to taxonomists for standard genome sequencing and annotation.</title>
        <authorList>
            <consortium name="The Broad Institute Genomics Platform"/>
            <consortium name="The Broad Institute Genome Sequencing Center for Infectious Disease"/>
            <person name="Wu L."/>
            <person name="Ma J."/>
        </authorList>
    </citation>
    <scope>NUCLEOTIDE SEQUENCE [LARGE SCALE GENOMIC DNA]</scope>
    <source>
        <strain evidence="1 2">JCM 4531</strain>
    </source>
</reference>